<evidence type="ECO:0000313" key="3">
    <source>
        <dbReference type="Proteomes" id="UP000503540"/>
    </source>
</evidence>
<feature type="region of interest" description="Disordered" evidence="1">
    <location>
        <begin position="24"/>
        <end position="96"/>
    </location>
</feature>
<feature type="compositionally biased region" description="Basic and acidic residues" evidence="1">
    <location>
        <begin position="68"/>
        <end position="96"/>
    </location>
</feature>
<evidence type="ECO:0000313" key="2">
    <source>
        <dbReference type="EMBL" id="QIS14219.1"/>
    </source>
</evidence>
<sequence length="96" mass="10486">MRKKLAPNGFCDERFTGVREAFEASLNHSEGEQSDGHDPILGGPVRFGMGYELASAQTPLPNRITAVSDHRPTARNRPPEPRSDHGEAGFREGIDA</sequence>
<dbReference type="AlphaFoldDB" id="A0A6G9YLR5"/>
<dbReference type="RefSeq" id="WP_167476660.1">
    <property type="nucleotide sequence ID" value="NZ_CP046172.1"/>
</dbReference>
<proteinExistence type="predicted"/>
<evidence type="ECO:0000256" key="1">
    <source>
        <dbReference type="SAM" id="MobiDB-lite"/>
    </source>
</evidence>
<dbReference type="EMBL" id="CP046172">
    <property type="protein sequence ID" value="QIS14219.1"/>
    <property type="molecule type" value="Genomic_DNA"/>
</dbReference>
<protein>
    <submittedName>
        <fullName evidence="2">Uncharacterized protein</fullName>
    </submittedName>
</protein>
<accession>A0A6G9YLR5</accession>
<feature type="compositionally biased region" description="Basic and acidic residues" evidence="1">
    <location>
        <begin position="29"/>
        <end position="38"/>
    </location>
</feature>
<gene>
    <name evidence="2" type="ORF">F5544_31900</name>
</gene>
<dbReference type="Proteomes" id="UP000503540">
    <property type="component" value="Chromosome"/>
</dbReference>
<dbReference type="KEGG" id="nah:F5544_31900"/>
<keyword evidence="3" id="KW-1185">Reference proteome</keyword>
<organism evidence="2 3">
    <name type="scientific">Nocardia arthritidis</name>
    <dbReference type="NCBI Taxonomy" id="228602"/>
    <lineage>
        <taxon>Bacteria</taxon>
        <taxon>Bacillati</taxon>
        <taxon>Actinomycetota</taxon>
        <taxon>Actinomycetes</taxon>
        <taxon>Mycobacteriales</taxon>
        <taxon>Nocardiaceae</taxon>
        <taxon>Nocardia</taxon>
    </lineage>
</organism>
<name>A0A6G9YLR5_9NOCA</name>
<reference evidence="2 3" key="1">
    <citation type="journal article" date="2019" name="ACS Chem. Biol.">
        <title>Identification and Mobilization of a Cryptic Antibiotic Biosynthesis Gene Locus from a Human-Pathogenic Nocardia Isolate.</title>
        <authorList>
            <person name="Herisse M."/>
            <person name="Ishida K."/>
            <person name="Porter J.L."/>
            <person name="Howden B."/>
            <person name="Hertweck C."/>
            <person name="Stinear T.P."/>
            <person name="Pidot S.J."/>
        </authorList>
    </citation>
    <scope>NUCLEOTIDE SEQUENCE [LARGE SCALE GENOMIC DNA]</scope>
    <source>
        <strain evidence="2 3">AUSMDU00012717</strain>
    </source>
</reference>